<keyword evidence="5" id="KW-1185">Reference proteome</keyword>
<dbReference type="Proteomes" id="UP000694843">
    <property type="component" value="Unplaced"/>
</dbReference>
<accession>A0A8B7NFJ2</accession>
<dbReference type="InterPro" id="IPR015421">
    <property type="entry name" value="PyrdxlP-dep_Trfase_major"/>
</dbReference>
<evidence type="ECO:0000256" key="4">
    <source>
        <dbReference type="SAM" id="MobiDB-lite"/>
    </source>
</evidence>
<dbReference type="Gene3D" id="3.40.640.10">
    <property type="entry name" value="Type I PLP-dependent aspartate aminotransferase-like (Major domain)"/>
    <property type="match status" value="1"/>
</dbReference>
<dbReference type="GO" id="GO:0008483">
    <property type="term" value="F:transaminase activity"/>
    <property type="evidence" value="ECO:0007669"/>
    <property type="project" value="InterPro"/>
</dbReference>
<feature type="compositionally biased region" description="Low complexity" evidence="4">
    <location>
        <begin position="358"/>
        <end position="375"/>
    </location>
</feature>
<dbReference type="InterPro" id="IPR015424">
    <property type="entry name" value="PyrdxlP-dep_Trfase"/>
</dbReference>
<sequence length="375" mass="40847">MASLEKIPKEKTIELRQKYVGPSCKLFFRSDPLKIVRASGCRMYDELGNAYLDCINNVAHVGHCHPKVVAAAAAQYGLLNTNNRFLHDELVLYAQRLCSLFAPPLCVVYFTNSGSEANDLALRLAWTHTRHRDVITLDHAYHGHVSSLIDISPYKFNHPGGEGKKDWVHVSDSIVIQTTVIGIVITVFRAIAESFGATGMEYFNTFGGNAVSCAVARAVLDVIEEDGLMTAALNTGRLLGDLLRRLMDKHQIIGDVRGMGLFWGVDLVTCRETRAPATAHAAHVINRLKEQYVLLSSDGPHRNVLKFKSPLVFSEDDVREVVNKLDVVLTEITTAEALVNDVARLACNGGSVEGNGTSDPVDSSVASSVSSSVAS</sequence>
<dbReference type="GO" id="GO:0030170">
    <property type="term" value="F:pyridoxal phosphate binding"/>
    <property type="evidence" value="ECO:0007669"/>
    <property type="project" value="InterPro"/>
</dbReference>
<evidence type="ECO:0000256" key="2">
    <source>
        <dbReference type="ARBA" id="ARBA00022898"/>
    </source>
</evidence>
<proteinExistence type="inferred from homology"/>
<comment type="similarity">
    <text evidence="1 3">Belongs to the class-III pyridoxal-phosphate-dependent aminotransferase family.</text>
</comment>
<dbReference type="OMA" id="FWGWQAH"/>
<dbReference type="SUPFAM" id="SSF53383">
    <property type="entry name" value="PLP-dependent transferases"/>
    <property type="match status" value="1"/>
</dbReference>
<reference evidence="6" key="1">
    <citation type="submission" date="2025-08" db="UniProtKB">
        <authorList>
            <consortium name="RefSeq"/>
        </authorList>
    </citation>
    <scope>IDENTIFICATION</scope>
    <source>
        <tissue evidence="6">Whole organism</tissue>
    </source>
</reference>
<evidence type="ECO:0000256" key="1">
    <source>
        <dbReference type="ARBA" id="ARBA00008954"/>
    </source>
</evidence>
<organism evidence="5 6">
    <name type="scientific">Hyalella azteca</name>
    <name type="common">Amphipod</name>
    <dbReference type="NCBI Taxonomy" id="294128"/>
    <lineage>
        <taxon>Eukaryota</taxon>
        <taxon>Metazoa</taxon>
        <taxon>Ecdysozoa</taxon>
        <taxon>Arthropoda</taxon>
        <taxon>Crustacea</taxon>
        <taxon>Multicrustacea</taxon>
        <taxon>Malacostraca</taxon>
        <taxon>Eumalacostraca</taxon>
        <taxon>Peracarida</taxon>
        <taxon>Amphipoda</taxon>
        <taxon>Senticaudata</taxon>
        <taxon>Talitrida</taxon>
        <taxon>Talitroidea</taxon>
        <taxon>Hyalellidae</taxon>
        <taxon>Hyalella</taxon>
    </lineage>
</organism>
<evidence type="ECO:0000313" key="5">
    <source>
        <dbReference type="Proteomes" id="UP000694843"/>
    </source>
</evidence>
<keyword evidence="2 3" id="KW-0663">Pyridoxal phosphate</keyword>
<dbReference type="AlphaFoldDB" id="A0A8B7NFJ2"/>
<evidence type="ECO:0000313" key="6">
    <source>
        <dbReference type="RefSeq" id="XP_018012387.1"/>
    </source>
</evidence>
<dbReference type="KEGG" id="hazt:108669541"/>
<dbReference type="InterPro" id="IPR015422">
    <property type="entry name" value="PyrdxlP-dep_Trfase_small"/>
</dbReference>
<dbReference type="Pfam" id="PF00202">
    <property type="entry name" value="Aminotran_3"/>
    <property type="match status" value="2"/>
</dbReference>
<feature type="region of interest" description="Disordered" evidence="4">
    <location>
        <begin position="353"/>
        <end position="375"/>
    </location>
</feature>
<evidence type="ECO:0000256" key="3">
    <source>
        <dbReference type="RuleBase" id="RU003560"/>
    </source>
</evidence>
<dbReference type="Gene3D" id="3.90.1150.10">
    <property type="entry name" value="Aspartate Aminotransferase, domain 1"/>
    <property type="match status" value="2"/>
</dbReference>
<dbReference type="PANTHER" id="PTHR45688:SF13">
    <property type="entry name" value="ALANINE--GLYOXYLATE AMINOTRANSFERASE 2-LIKE"/>
    <property type="match status" value="1"/>
</dbReference>
<gene>
    <name evidence="6" type="primary">LOC108669541</name>
</gene>
<dbReference type="RefSeq" id="XP_018012387.1">
    <property type="nucleotide sequence ID" value="XM_018156898.2"/>
</dbReference>
<dbReference type="GO" id="GO:0005739">
    <property type="term" value="C:mitochondrion"/>
    <property type="evidence" value="ECO:0007669"/>
    <property type="project" value="TreeGrafter"/>
</dbReference>
<dbReference type="InterPro" id="IPR005814">
    <property type="entry name" value="Aminotrans_3"/>
</dbReference>
<protein>
    <submittedName>
        <fullName evidence="6">Ethanolamine-phosphate phospho-lyase</fullName>
    </submittedName>
</protein>
<dbReference type="GeneID" id="108669541"/>
<dbReference type="PANTHER" id="PTHR45688">
    <property type="match status" value="1"/>
</dbReference>
<name>A0A8B7NFJ2_HYAAZ</name>
<dbReference type="OrthoDB" id="10261433at2759"/>